<feature type="domain" description="Exoribonuclease phosphorolytic" evidence="5">
    <location>
        <begin position="32"/>
        <end position="166"/>
    </location>
</feature>
<gene>
    <name evidence="4" type="primary">rrp42</name>
    <name evidence="7" type="ORF">ENU21_03620</name>
</gene>
<dbReference type="GO" id="GO:0016075">
    <property type="term" value="P:rRNA catabolic process"/>
    <property type="evidence" value="ECO:0007669"/>
    <property type="project" value="TreeGrafter"/>
</dbReference>
<evidence type="ECO:0000256" key="4">
    <source>
        <dbReference type="HAMAP-Rule" id="MF_00622"/>
    </source>
</evidence>
<sequence>MVRTVIPLLRRDLILASLKRGERLDGRGLQDVRQFTVRTNYVSKAEGSALVELGKTKVIAGVKTSLVNPFMDTPDQGVLIVNAELSPLASPFFEAGPPGEEDIELARVIDRGLRSAPAIDFGKLAIIPGVKVWGIYVDIYPLDYDGNLIDASGIAAMAALLSAKLPKVKVEDNRVSLLEEYERMPIVRRVAYVSIVKIGNHLVVDPTLEEEFVSDARITFAITEDGNICAIQKGGAGSFTVKELLDAQETAFQAAERIFSVLRSL</sequence>
<dbReference type="InterPro" id="IPR020568">
    <property type="entry name" value="Ribosomal_Su5_D2-typ_SF"/>
</dbReference>
<dbReference type="Pfam" id="PF01138">
    <property type="entry name" value="RNase_PH"/>
    <property type="match status" value="1"/>
</dbReference>
<dbReference type="NCBIfam" id="NF003282">
    <property type="entry name" value="PRK04282.1-1"/>
    <property type="match status" value="1"/>
</dbReference>
<accession>A0A7C4HAF2</accession>
<evidence type="ECO:0000256" key="2">
    <source>
        <dbReference type="ARBA" id="ARBA00022490"/>
    </source>
</evidence>
<dbReference type="GO" id="GO:0000177">
    <property type="term" value="C:cytoplasmic exosome (RNase complex)"/>
    <property type="evidence" value="ECO:0007669"/>
    <property type="project" value="TreeGrafter"/>
</dbReference>
<dbReference type="InterPro" id="IPR015847">
    <property type="entry name" value="ExoRNase_PH_dom2"/>
</dbReference>
<dbReference type="CDD" id="cd11365">
    <property type="entry name" value="RNase_PH_archRRP42"/>
    <property type="match status" value="1"/>
</dbReference>
<dbReference type="PANTHER" id="PTHR11097">
    <property type="entry name" value="EXOSOME COMPLEX EXONUCLEASE RIBOSOMAL RNA PROCESSING PROTEIN"/>
    <property type="match status" value="1"/>
</dbReference>
<comment type="caution">
    <text evidence="7">The sequence shown here is derived from an EMBL/GenBank/DDBJ whole genome shotgun (WGS) entry which is preliminary data.</text>
</comment>
<reference evidence="7" key="1">
    <citation type="journal article" date="2020" name="mSystems">
        <title>Genome- and Community-Level Interaction Insights into Carbon Utilization and Element Cycling Functions of Hydrothermarchaeota in Hydrothermal Sediment.</title>
        <authorList>
            <person name="Zhou Z."/>
            <person name="Liu Y."/>
            <person name="Xu W."/>
            <person name="Pan J."/>
            <person name="Luo Z.H."/>
            <person name="Li M."/>
        </authorList>
    </citation>
    <scope>NUCLEOTIDE SEQUENCE</scope>
    <source>
        <strain evidence="7">SpSt-649</strain>
    </source>
</reference>
<comment type="similarity">
    <text evidence="4">Belongs to the RNase PH family. Rrp42 subfamily.</text>
</comment>
<dbReference type="InterPro" id="IPR027408">
    <property type="entry name" value="PNPase/RNase_PH_dom_sf"/>
</dbReference>
<keyword evidence="3 4" id="KW-0271">Exosome</keyword>
<dbReference type="HAMAP" id="MF_00622">
    <property type="entry name" value="Exosome_Rrp42"/>
    <property type="match status" value="1"/>
</dbReference>
<dbReference type="SUPFAM" id="SSF54211">
    <property type="entry name" value="Ribosomal protein S5 domain 2-like"/>
    <property type="match status" value="1"/>
</dbReference>
<dbReference type="SUPFAM" id="SSF55666">
    <property type="entry name" value="Ribonuclease PH domain 2-like"/>
    <property type="match status" value="1"/>
</dbReference>
<dbReference type="InterPro" id="IPR020869">
    <property type="entry name" value="Rrp42_archaea"/>
</dbReference>
<evidence type="ECO:0000259" key="5">
    <source>
        <dbReference type="Pfam" id="PF01138"/>
    </source>
</evidence>
<dbReference type="InterPro" id="IPR001247">
    <property type="entry name" value="ExoRNase_PH_dom1"/>
</dbReference>
<comment type="subunit">
    <text evidence="4">Component of the archaeal exosome complex. Forms a hexameric ring-like arrangement composed of 3 Rrp41-Rrp42 heterodimers. The hexameric ring associates with a trimer of Rrp4 and/or Csl4 subunits.</text>
</comment>
<comment type="function">
    <text evidence="4">Non-catalytic component of the exosome, which is a complex involved in RNA degradation. Contributes to the structuring of the Rrp41 active site.</text>
</comment>
<dbReference type="Pfam" id="PF03725">
    <property type="entry name" value="RNase_PH_C"/>
    <property type="match status" value="1"/>
</dbReference>
<organism evidence="7">
    <name type="scientific">Thermofilum pendens</name>
    <dbReference type="NCBI Taxonomy" id="2269"/>
    <lineage>
        <taxon>Archaea</taxon>
        <taxon>Thermoproteota</taxon>
        <taxon>Thermoprotei</taxon>
        <taxon>Thermofilales</taxon>
        <taxon>Thermofilaceae</taxon>
        <taxon>Thermofilum</taxon>
    </lineage>
</organism>
<feature type="domain" description="Exoribonuclease phosphorolytic" evidence="6">
    <location>
        <begin position="190"/>
        <end position="253"/>
    </location>
</feature>
<dbReference type="AlphaFoldDB" id="A0A7C4HAF2"/>
<evidence type="ECO:0000256" key="1">
    <source>
        <dbReference type="ARBA" id="ARBA00004496"/>
    </source>
</evidence>
<comment type="subcellular location">
    <subcellularLocation>
        <location evidence="1 4">Cytoplasm</location>
    </subcellularLocation>
</comment>
<dbReference type="InterPro" id="IPR036345">
    <property type="entry name" value="ExoRNase_PH_dom2_sf"/>
</dbReference>
<keyword evidence="2 4" id="KW-0963">Cytoplasm</keyword>
<dbReference type="GO" id="GO:0035925">
    <property type="term" value="F:mRNA 3'-UTR AU-rich region binding"/>
    <property type="evidence" value="ECO:0007669"/>
    <property type="project" value="TreeGrafter"/>
</dbReference>
<dbReference type="EMBL" id="DTBQ01000100">
    <property type="protein sequence ID" value="HGM46828.1"/>
    <property type="molecule type" value="Genomic_DNA"/>
</dbReference>
<dbReference type="Gene3D" id="3.30.230.70">
    <property type="entry name" value="GHMP Kinase, N-terminal domain"/>
    <property type="match status" value="1"/>
</dbReference>
<dbReference type="PANTHER" id="PTHR11097:SF8">
    <property type="entry name" value="EXOSOME COMPLEX COMPONENT RRP42"/>
    <property type="match status" value="1"/>
</dbReference>
<dbReference type="InterPro" id="IPR050590">
    <property type="entry name" value="Exosome_comp_Rrp42_subfam"/>
</dbReference>
<evidence type="ECO:0000313" key="7">
    <source>
        <dbReference type="EMBL" id="HGM46828.1"/>
    </source>
</evidence>
<dbReference type="FunFam" id="3.30.230.70:FF:000017">
    <property type="entry name" value="Exosome complex component Rrp42"/>
    <property type="match status" value="1"/>
</dbReference>
<proteinExistence type="inferred from homology"/>
<evidence type="ECO:0000259" key="6">
    <source>
        <dbReference type="Pfam" id="PF03725"/>
    </source>
</evidence>
<evidence type="ECO:0000256" key="3">
    <source>
        <dbReference type="ARBA" id="ARBA00022835"/>
    </source>
</evidence>
<protein>
    <recommendedName>
        <fullName evidence="4">Exosome complex component Rrp42</fullName>
    </recommendedName>
</protein>
<name>A0A7C4HAF2_THEPE</name>